<reference evidence="1" key="1">
    <citation type="submission" date="2021-01" db="EMBL/GenBank/DDBJ databases">
        <title>Whole genome shotgun sequence of Spirilliplanes yamanashiensis NBRC 15828.</title>
        <authorList>
            <person name="Komaki H."/>
            <person name="Tamura T."/>
        </authorList>
    </citation>
    <scope>NUCLEOTIDE SEQUENCE</scope>
    <source>
        <strain evidence="1">NBRC 15828</strain>
    </source>
</reference>
<sequence>MIAAPVPTLQGDTMPEQHATLDLDAQDVTDASWEDLVQTMMEDELDAVTIQAGTICGCSCASCSCASCTSCGC</sequence>
<protein>
    <submittedName>
        <fullName evidence="1">Uncharacterized protein</fullName>
    </submittedName>
</protein>
<keyword evidence="2" id="KW-1185">Reference proteome</keyword>
<proteinExistence type="predicted"/>
<evidence type="ECO:0000313" key="1">
    <source>
        <dbReference type="EMBL" id="GIJ01179.1"/>
    </source>
</evidence>
<name>A0A8J3Y4C3_9ACTN</name>
<gene>
    <name evidence="1" type="ORF">Sya03_05310</name>
</gene>
<dbReference type="AlphaFoldDB" id="A0A8J3Y4C3"/>
<dbReference type="EMBL" id="BOOY01000003">
    <property type="protein sequence ID" value="GIJ01179.1"/>
    <property type="molecule type" value="Genomic_DNA"/>
</dbReference>
<comment type="caution">
    <text evidence="1">The sequence shown here is derived from an EMBL/GenBank/DDBJ whole genome shotgun (WGS) entry which is preliminary data.</text>
</comment>
<evidence type="ECO:0000313" key="2">
    <source>
        <dbReference type="Proteomes" id="UP000652013"/>
    </source>
</evidence>
<dbReference type="Proteomes" id="UP000652013">
    <property type="component" value="Unassembled WGS sequence"/>
</dbReference>
<organism evidence="1 2">
    <name type="scientific">Spirilliplanes yamanashiensis</name>
    <dbReference type="NCBI Taxonomy" id="42233"/>
    <lineage>
        <taxon>Bacteria</taxon>
        <taxon>Bacillati</taxon>
        <taxon>Actinomycetota</taxon>
        <taxon>Actinomycetes</taxon>
        <taxon>Micromonosporales</taxon>
        <taxon>Micromonosporaceae</taxon>
        <taxon>Spirilliplanes</taxon>
    </lineage>
</organism>
<accession>A0A8J3Y4C3</accession>